<dbReference type="Proteomes" id="UP000076881">
    <property type="component" value="Unassembled WGS sequence"/>
</dbReference>
<dbReference type="OrthoDB" id="5070004at2759"/>
<feature type="compositionally biased region" description="Basic and acidic residues" evidence="1">
    <location>
        <begin position="87"/>
        <end position="101"/>
    </location>
</feature>
<feature type="region of interest" description="Disordered" evidence="1">
    <location>
        <begin position="73"/>
        <end position="102"/>
    </location>
</feature>
<dbReference type="AlphaFoldDB" id="A0A167R8D7"/>
<feature type="compositionally biased region" description="Polar residues" evidence="1">
    <location>
        <begin position="198"/>
        <end position="210"/>
    </location>
</feature>
<gene>
    <name evidence="2" type="ORF">LEL_10894</name>
</gene>
<proteinExistence type="predicted"/>
<feature type="region of interest" description="Disordered" evidence="1">
    <location>
        <begin position="229"/>
        <end position="273"/>
    </location>
</feature>
<dbReference type="EMBL" id="AZHF01000027">
    <property type="protein sequence ID" value="OAA58364.1"/>
    <property type="molecule type" value="Genomic_DNA"/>
</dbReference>
<protein>
    <submittedName>
        <fullName evidence="2">Uncharacterized protein</fullName>
    </submittedName>
</protein>
<organism evidence="2 3">
    <name type="scientific">Akanthomyces lecanii RCEF 1005</name>
    <dbReference type="NCBI Taxonomy" id="1081108"/>
    <lineage>
        <taxon>Eukaryota</taxon>
        <taxon>Fungi</taxon>
        <taxon>Dikarya</taxon>
        <taxon>Ascomycota</taxon>
        <taxon>Pezizomycotina</taxon>
        <taxon>Sordariomycetes</taxon>
        <taxon>Hypocreomycetidae</taxon>
        <taxon>Hypocreales</taxon>
        <taxon>Cordycipitaceae</taxon>
        <taxon>Akanthomyces</taxon>
        <taxon>Cordyceps confragosa</taxon>
    </lineage>
</organism>
<feature type="region of interest" description="Disordered" evidence="1">
    <location>
        <begin position="295"/>
        <end position="316"/>
    </location>
</feature>
<feature type="compositionally biased region" description="Basic and acidic residues" evidence="1">
    <location>
        <begin position="305"/>
        <end position="316"/>
    </location>
</feature>
<name>A0A167R8D7_CORDF</name>
<evidence type="ECO:0000313" key="3">
    <source>
        <dbReference type="Proteomes" id="UP000076881"/>
    </source>
</evidence>
<reference evidence="2 3" key="1">
    <citation type="journal article" date="2016" name="Genome Biol. Evol.">
        <title>Divergent and convergent evolution of fungal pathogenicity.</title>
        <authorList>
            <person name="Shang Y."/>
            <person name="Xiao G."/>
            <person name="Zheng P."/>
            <person name="Cen K."/>
            <person name="Zhan S."/>
            <person name="Wang C."/>
        </authorList>
    </citation>
    <scope>NUCLEOTIDE SEQUENCE [LARGE SCALE GENOMIC DNA]</scope>
    <source>
        <strain evidence="2 3">RCEF 1005</strain>
    </source>
</reference>
<evidence type="ECO:0000256" key="1">
    <source>
        <dbReference type="SAM" id="MobiDB-lite"/>
    </source>
</evidence>
<comment type="caution">
    <text evidence="2">The sequence shown here is derived from an EMBL/GenBank/DDBJ whole genome shotgun (WGS) entry which is preliminary data.</text>
</comment>
<evidence type="ECO:0000313" key="2">
    <source>
        <dbReference type="EMBL" id="OAA58364.1"/>
    </source>
</evidence>
<feature type="compositionally biased region" description="Low complexity" evidence="1">
    <location>
        <begin position="247"/>
        <end position="260"/>
    </location>
</feature>
<keyword evidence="3" id="KW-1185">Reference proteome</keyword>
<accession>A0A167R8D7</accession>
<sequence>MMEQKQIWLETTQMSSCDTARAAALHIPAPNERVFPTKGKAVNADHGNGWSDCHDAAKNTVDHAEEQIRDNAASTHAGQDNVPDTDDGQRQDQQSRSKDQLQKTCETYGLHSAALGRVEATDLTRQSPPCLTAPEQRYNLRERKSPTPNAFLSDQTTKVSREHEKTTVKSAPFCLALRPATGSVSIPDKRGEDAPPTLSATKTSSSTCRVQQHRARQRITRWQEHIDETNTPQSQVPIPSPAPIEPPVESTSATFPTAADPPDPGDEHTAEEANGADATLVRSVIVVSTGETFFGTTAENDEEERDHPSAADETKNVNETVSDCAGEHQDNHSEPECSARDESGLFVSDESWDLSVEGYVGDDSTLCVETLSSPDGPQHALPTEAGSASSVAPHPLDEIVAAIESAESTAGRTFLSRQSDAYLRIFQETLSGRCACQEPYQQSPDVDRDCFSIQEMTQWIRDRLEPALEQQHERTEGRQWQSLLAQPPASLSLSKSECDIRIHDVRITRAWDVDSIWLGPTSLAAIRPDNNSFRLSFNPPYTRSIAGNQIIAPHGVDLGHTRHTLLGSFVAGGIPMDVFVFFPNTNDGKPVKPQRARQQRAAKSPYTLLTQSSTTAVELDWKSAATAGRVGFPRPGVELDKLAGPPLAV</sequence>
<feature type="region of interest" description="Disordered" evidence="1">
    <location>
        <begin position="184"/>
        <end position="212"/>
    </location>
</feature>